<sequence length="237" mass="27618">RWESEKKAMVRASDVQEALDCTVDYAYFLLHNLERKHWLERVVRGLYQFIPLSYGYPERVPPSNSFVIGAVLIEPYYFSYYTSNSHYGFTTQMPFTLFMATTKKKPGIEWAGGAFKFVTLSKRKFFGYRREKVFDTEVNMAEPEKSLVDSFDKPRYAGGMEQLVRITWRGLSRVKKEKLVEYAVRMSSHALIQRLGFVIGFLVKEDLVKPLPRNLRDKMLGHVGKAAIYLDSRKPRT</sequence>
<dbReference type="AlphaFoldDB" id="X1R068"/>
<feature type="non-terminal residue" evidence="1">
    <location>
        <position position="1"/>
    </location>
</feature>
<protein>
    <recommendedName>
        <fullName evidence="2">AbiEi antitoxin C-terminal domain-containing protein</fullName>
    </recommendedName>
</protein>
<comment type="caution">
    <text evidence="1">The sequence shown here is derived from an EMBL/GenBank/DDBJ whole genome shotgun (WGS) entry which is preliminary data.</text>
</comment>
<evidence type="ECO:0008006" key="2">
    <source>
        <dbReference type="Google" id="ProtNLM"/>
    </source>
</evidence>
<name>X1R068_9ZZZZ</name>
<evidence type="ECO:0000313" key="1">
    <source>
        <dbReference type="EMBL" id="GAI56490.1"/>
    </source>
</evidence>
<gene>
    <name evidence="1" type="ORF">S06H3_55199</name>
</gene>
<dbReference type="EMBL" id="BARV01035365">
    <property type="protein sequence ID" value="GAI56490.1"/>
    <property type="molecule type" value="Genomic_DNA"/>
</dbReference>
<organism evidence="1">
    <name type="scientific">marine sediment metagenome</name>
    <dbReference type="NCBI Taxonomy" id="412755"/>
    <lineage>
        <taxon>unclassified sequences</taxon>
        <taxon>metagenomes</taxon>
        <taxon>ecological metagenomes</taxon>
    </lineage>
</organism>
<feature type="non-terminal residue" evidence="1">
    <location>
        <position position="237"/>
    </location>
</feature>
<reference evidence="1" key="1">
    <citation type="journal article" date="2014" name="Front. Microbiol.">
        <title>High frequency of phylogenetically diverse reductive dehalogenase-homologous genes in deep subseafloor sedimentary metagenomes.</title>
        <authorList>
            <person name="Kawai M."/>
            <person name="Futagami T."/>
            <person name="Toyoda A."/>
            <person name="Takaki Y."/>
            <person name="Nishi S."/>
            <person name="Hori S."/>
            <person name="Arai W."/>
            <person name="Tsubouchi T."/>
            <person name="Morono Y."/>
            <person name="Uchiyama I."/>
            <person name="Ito T."/>
            <person name="Fujiyama A."/>
            <person name="Inagaki F."/>
            <person name="Takami H."/>
        </authorList>
    </citation>
    <scope>NUCLEOTIDE SEQUENCE</scope>
    <source>
        <strain evidence="1">Expedition CK06-06</strain>
    </source>
</reference>
<accession>X1R068</accession>
<proteinExistence type="predicted"/>